<reference evidence="13" key="1">
    <citation type="submission" date="2023-01" db="EMBL/GenBank/DDBJ databases">
        <title>Genome assembly of the deep-sea coral Lophelia pertusa.</title>
        <authorList>
            <person name="Herrera S."/>
            <person name="Cordes E."/>
        </authorList>
    </citation>
    <scope>NUCLEOTIDE SEQUENCE</scope>
    <source>
        <strain evidence="13">USNM1676648</strain>
        <tissue evidence="13">Polyp</tissue>
    </source>
</reference>
<keyword evidence="6" id="KW-0479">Metal-binding</keyword>
<sequence>MEEHNNYGKYFIEATRVIKQTLPGARVSGGLSNFSFSFRGMETIREAMHSVFLYHAIKAGLDMAIVDAGNLPLYDDIEPKLLQLCEDLLWNRDPNTTEKMLQYAQGLGKGAKKQVVTDEWRHGNVEERLEHALIKGIDKFVVEDTEEARQCLERYPRPLNVIEGPLMKGMGVVGDLFGAGKMFLPQVIKSARVMKKAVGHLIPFMEKERAERLAQLGVTADAEDDPASRYNGTIVLATVKGDVHDIGKNIVGVVLGCNNYRVIDLGVMTPCEKILQTAMKEKADIIGLSGLITPSLDEMIHVAREMERQGLKIPLLIGGATTSKTHTAVKIAPRYTEPTVHVLDASKSVVVCSALIDVGSKDDFVEEVREEYGEVRDEHYDSLKDRKYLSLEKARLKNANLDWVDFTPVRPSFLGVKVIDDMELSQLLSYIDWKPFFDVWQLRGKYPNRGYPKIFKDKTVGNEAHKLFDDAQDMLKKIIDSKSLRATGVVAFFPANSVGDDVHVFKDDNERKGSPRAVFYGLRQQAQKEHGVEDPYYCLSDFVAPLDTNVKDYIGCFAVSVMGAEDMAKKFEEELDDYSVIMVKALADRLAEAFAEEIHERVRKDLWGYCSDEILDAKDLHRIKYQGIRPAPGYPSQPDHTEKQTMWELMNCEKTNWNQVNRIACNVSCCFSLCSVLCSSKSCLLLSGENLRRSGQRLC</sequence>
<dbReference type="Gene3D" id="1.10.288.10">
    <property type="entry name" value="Cobalamin-dependent Methionine Synthase, domain 2"/>
    <property type="match status" value="1"/>
</dbReference>
<name>A0A9W9ZG36_9CNID</name>
<evidence type="ECO:0000313" key="13">
    <source>
        <dbReference type="EMBL" id="KAJ7379913.1"/>
    </source>
</evidence>
<comment type="caution">
    <text evidence="13">The sequence shown here is derived from an EMBL/GenBank/DDBJ whole genome shotgun (WGS) entry which is preliminary data.</text>
</comment>
<feature type="domain" description="AdoMet activation" evidence="10">
    <location>
        <begin position="382"/>
        <end position="699"/>
    </location>
</feature>
<dbReference type="Gene3D" id="1.10.1240.10">
    <property type="entry name" value="Methionine synthase domain"/>
    <property type="match status" value="1"/>
</dbReference>
<evidence type="ECO:0000256" key="4">
    <source>
        <dbReference type="ARBA" id="ARBA00022679"/>
    </source>
</evidence>
<evidence type="ECO:0000259" key="12">
    <source>
        <dbReference type="PROSITE" id="PS51337"/>
    </source>
</evidence>
<dbReference type="InterPro" id="IPR003759">
    <property type="entry name" value="Cbl-bd_cap"/>
</dbReference>
<dbReference type="Pfam" id="PF02965">
    <property type="entry name" value="Met_synt_B12"/>
    <property type="match status" value="1"/>
</dbReference>
<dbReference type="Pfam" id="PF00809">
    <property type="entry name" value="Pterin_bind"/>
    <property type="match status" value="1"/>
</dbReference>
<keyword evidence="14" id="KW-1185">Reference proteome</keyword>
<evidence type="ECO:0000313" key="14">
    <source>
        <dbReference type="Proteomes" id="UP001163046"/>
    </source>
</evidence>
<dbReference type="Gene3D" id="3.20.20.20">
    <property type="entry name" value="Dihydropteroate synthase-like"/>
    <property type="match status" value="1"/>
</dbReference>
<keyword evidence="2 9" id="KW-0489">Methyltransferase</keyword>
<dbReference type="Pfam" id="PF02310">
    <property type="entry name" value="B12-binding"/>
    <property type="match status" value="1"/>
</dbReference>
<evidence type="ECO:0000256" key="8">
    <source>
        <dbReference type="ARBA" id="ARBA00023285"/>
    </source>
</evidence>
<gene>
    <name evidence="13" type="ORF">OS493_012673</name>
</gene>
<dbReference type="FunFam" id="3.40.50.280:FF:000001">
    <property type="entry name" value="Methionine synthase"/>
    <property type="match status" value="1"/>
</dbReference>
<dbReference type="InterPro" id="IPR033706">
    <property type="entry name" value="Met_synthase_B12-bd"/>
</dbReference>
<dbReference type="PANTHER" id="PTHR45833">
    <property type="entry name" value="METHIONINE SYNTHASE"/>
    <property type="match status" value="1"/>
</dbReference>
<evidence type="ECO:0000256" key="5">
    <source>
        <dbReference type="ARBA" id="ARBA00022691"/>
    </source>
</evidence>
<dbReference type="InterPro" id="IPR011005">
    <property type="entry name" value="Dihydropteroate_synth-like_sf"/>
</dbReference>
<accession>A0A9W9ZG36</accession>
<proteinExistence type="inferred from homology"/>
<dbReference type="InterPro" id="IPR004223">
    <property type="entry name" value="VitB12-dep_Met_synth_activ_dom"/>
</dbReference>
<dbReference type="Gene3D" id="3.10.196.10">
    <property type="entry name" value="Vitamin B12-dependent methionine synthase, activation domain"/>
    <property type="match status" value="1"/>
</dbReference>
<keyword evidence="7" id="KW-0677">Repeat</keyword>
<evidence type="ECO:0000256" key="3">
    <source>
        <dbReference type="ARBA" id="ARBA00022628"/>
    </source>
</evidence>
<evidence type="ECO:0000256" key="1">
    <source>
        <dbReference type="ARBA" id="ARBA00010398"/>
    </source>
</evidence>
<evidence type="ECO:0000256" key="9">
    <source>
        <dbReference type="PROSITE-ProRule" id="PRU00346"/>
    </source>
</evidence>
<dbReference type="Proteomes" id="UP001163046">
    <property type="component" value="Unassembled WGS sequence"/>
</dbReference>
<dbReference type="PROSITE" id="PS51332">
    <property type="entry name" value="B12_BINDING"/>
    <property type="match status" value="1"/>
</dbReference>
<dbReference type="InterPro" id="IPR036724">
    <property type="entry name" value="Cobalamin-bd_sf"/>
</dbReference>
<dbReference type="SUPFAM" id="SSF51717">
    <property type="entry name" value="Dihydropteroate synthetase-like"/>
    <property type="match status" value="1"/>
</dbReference>
<dbReference type="PROSITE" id="PS51337">
    <property type="entry name" value="B12_BINDING_NTER"/>
    <property type="match status" value="1"/>
</dbReference>
<dbReference type="PANTHER" id="PTHR45833:SF1">
    <property type="entry name" value="METHIONINE SYNTHASE"/>
    <property type="match status" value="1"/>
</dbReference>
<evidence type="ECO:0000256" key="7">
    <source>
        <dbReference type="ARBA" id="ARBA00022737"/>
    </source>
</evidence>
<evidence type="ECO:0000256" key="2">
    <source>
        <dbReference type="ARBA" id="ARBA00022603"/>
    </source>
</evidence>
<dbReference type="GO" id="GO:0032259">
    <property type="term" value="P:methylation"/>
    <property type="evidence" value="ECO:0007669"/>
    <property type="project" value="UniProtKB-KW"/>
</dbReference>
<evidence type="ECO:0000259" key="11">
    <source>
        <dbReference type="PROSITE" id="PS51332"/>
    </source>
</evidence>
<feature type="domain" description="B12-binding" evidence="11">
    <location>
        <begin position="231"/>
        <end position="366"/>
    </location>
</feature>
<dbReference type="GO" id="GO:0005829">
    <property type="term" value="C:cytosol"/>
    <property type="evidence" value="ECO:0007669"/>
    <property type="project" value="TreeGrafter"/>
</dbReference>
<dbReference type="InterPro" id="IPR006158">
    <property type="entry name" value="Cobalamin-bd"/>
</dbReference>
<keyword evidence="3" id="KW-0846">Cobalamin</keyword>
<dbReference type="EMBL" id="MU826355">
    <property type="protein sequence ID" value="KAJ7379913.1"/>
    <property type="molecule type" value="Genomic_DNA"/>
</dbReference>
<dbReference type="PROSITE" id="PS50974">
    <property type="entry name" value="ADOMET_ACTIVATION"/>
    <property type="match status" value="1"/>
</dbReference>
<evidence type="ECO:0008006" key="15">
    <source>
        <dbReference type="Google" id="ProtNLM"/>
    </source>
</evidence>
<dbReference type="InterPro" id="IPR050554">
    <property type="entry name" value="Met_Synthase/Corrinoid"/>
</dbReference>
<dbReference type="FunFam" id="1.10.1240.10:FF:000001">
    <property type="entry name" value="Methionine synthase"/>
    <property type="match status" value="1"/>
</dbReference>
<keyword evidence="5" id="KW-0949">S-adenosyl-L-methionine</keyword>
<dbReference type="GO" id="GO:0046872">
    <property type="term" value="F:metal ion binding"/>
    <property type="evidence" value="ECO:0007669"/>
    <property type="project" value="UniProtKB-KW"/>
</dbReference>
<organism evidence="13 14">
    <name type="scientific">Desmophyllum pertusum</name>
    <dbReference type="NCBI Taxonomy" id="174260"/>
    <lineage>
        <taxon>Eukaryota</taxon>
        <taxon>Metazoa</taxon>
        <taxon>Cnidaria</taxon>
        <taxon>Anthozoa</taxon>
        <taxon>Hexacorallia</taxon>
        <taxon>Scleractinia</taxon>
        <taxon>Caryophylliina</taxon>
        <taxon>Caryophylliidae</taxon>
        <taxon>Desmophyllum</taxon>
    </lineage>
</organism>
<dbReference type="AlphaFoldDB" id="A0A9W9ZG36"/>
<dbReference type="OrthoDB" id="261426at2759"/>
<dbReference type="SUPFAM" id="SSF56507">
    <property type="entry name" value="Methionine synthase activation domain-like"/>
    <property type="match status" value="1"/>
</dbReference>
<dbReference type="InterPro" id="IPR036594">
    <property type="entry name" value="Meth_synthase_dom"/>
</dbReference>
<evidence type="ECO:0000256" key="6">
    <source>
        <dbReference type="ARBA" id="ARBA00022723"/>
    </source>
</evidence>
<dbReference type="InterPro" id="IPR000489">
    <property type="entry name" value="Pterin-binding_dom"/>
</dbReference>
<dbReference type="Pfam" id="PF02607">
    <property type="entry name" value="B12-binding_2"/>
    <property type="match status" value="1"/>
</dbReference>
<dbReference type="GO" id="GO:0031419">
    <property type="term" value="F:cobalamin binding"/>
    <property type="evidence" value="ECO:0007669"/>
    <property type="project" value="UniProtKB-KW"/>
</dbReference>
<dbReference type="CDD" id="cd02069">
    <property type="entry name" value="methionine_synthase_B12_BD"/>
    <property type="match status" value="1"/>
</dbReference>
<dbReference type="SMART" id="SM01018">
    <property type="entry name" value="B12-binding_2"/>
    <property type="match status" value="1"/>
</dbReference>
<dbReference type="InterPro" id="IPR037010">
    <property type="entry name" value="VitB12-dep_Met_synth_activ_sf"/>
</dbReference>
<protein>
    <recommendedName>
        <fullName evidence="15">Methionine synthase</fullName>
    </recommendedName>
</protein>
<keyword evidence="8" id="KW-0170">Cobalt</keyword>
<evidence type="ECO:0000259" key="10">
    <source>
        <dbReference type="PROSITE" id="PS50974"/>
    </source>
</evidence>
<dbReference type="GO" id="GO:0050667">
    <property type="term" value="P:homocysteine metabolic process"/>
    <property type="evidence" value="ECO:0007669"/>
    <property type="project" value="TreeGrafter"/>
</dbReference>
<keyword evidence="4 9" id="KW-0808">Transferase</keyword>
<dbReference type="SUPFAM" id="SSF47644">
    <property type="entry name" value="Methionine synthase domain"/>
    <property type="match status" value="1"/>
</dbReference>
<dbReference type="GO" id="GO:0008705">
    <property type="term" value="F:methionine synthase activity"/>
    <property type="evidence" value="ECO:0007669"/>
    <property type="project" value="InterPro"/>
</dbReference>
<feature type="domain" description="B12-binding N-terminal" evidence="12">
    <location>
        <begin position="116"/>
        <end position="213"/>
    </location>
</feature>
<dbReference type="Gene3D" id="3.40.50.280">
    <property type="entry name" value="Cobalamin-binding domain"/>
    <property type="match status" value="1"/>
</dbReference>
<dbReference type="SUPFAM" id="SSF52242">
    <property type="entry name" value="Cobalamin (vitamin B12)-binding domain"/>
    <property type="match status" value="1"/>
</dbReference>
<comment type="similarity">
    <text evidence="1">Belongs to the vitamin-B12 dependent methionine synthase family.</text>
</comment>
<dbReference type="GO" id="GO:0046653">
    <property type="term" value="P:tetrahydrofolate metabolic process"/>
    <property type="evidence" value="ECO:0007669"/>
    <property type="project" value="TreeGrafter"/>
</dbReference>